<dbReference type="PATRIC" id="fig|999408.3.peg.6183"/>
<feature type="transmembrane region" description="Helical" evidence="1">
    <location>
        <begin position="12"/>
        <end position="33"/>
    </location>
</feature>
<dbReference type="Proteomes" id="UP000013085">
    <property type="component" value="Unassembled WGS sequence"/>
</dbReference>
<protein>
    <submittedName>
        <fullName evidence="2">Uncharacterized protein</fullName>
    </submittedName>
</protein>
<dbReference type="HOGENOM" id="CLU_1303126_0_0_9"/>
<dbReference type="AlphaFoldDB" id="A0A0E2H203"/>
<sequence>MIGKILKITKPILITLVGILLANNFNIFSYFTFIPSEYSFEICITAYFTILEIVCENIFEIFNANFRSELSVVFSLPGTANSLSTIPVVIFNDLDLAELNITINLNGKKKHFEQSKIVIPNITFATLQANVKSHETSTDREGNYIIHLSELFGNINQRVSLSFTYRVTLVQEQVDVNKEIELHPDFVNSSFFKINPFVTYKCNYTKIQAKG</sequence>
<evidence type="ECO:0000313" key="2">
    <source>
        <dbReference type="EMBL" id="ENZ05125.1"/>
    </source>
</evidence>
<organism evidence="2 3">
    <name type="scientific">[Clostridium] clostridioforme 90A8</name>
    <dbReference type="NCBI Taxonomy" id="999408"/>
    <lineage>
        <taxon>Bacteria</taxon>
        <taxon>Bacillati</taxon>
        <taxon>Bacillota</taxon>
        <taxon>Clostridia</taxon>
        <taxon>Lachnospirales</taxon>
        <taxon>Lachnospiraceae</taxon>
        <taxon>Enterocloster</taxon>
    </lineage>
</organism>
<accession>A0A0E2H203</accession>
<keyword evidence="1" id="KW-0812">Transmembrane</keyword>
<evidence type="ECO:0000313" key="3">
    <source>
        <dbReference type="Proteomes" id="UP000013085"/>
    </source>
</evidence>
<keyword evidence="1" id="KW-0472">Membrane</keyword>
<gene>
    <name evidence="2" type="ORF">HMPREF1090_05774</name>
</gene>
<comment type="caution">
    <text evidence="2">The sequence shown here is derived from an EMBL/GenBank/DDBJ whole genome shotgun (WGS) entry which is preliminary data.</text>
</comment>
<proteinExistence type="predicted"/>
<dbReference type="EMBL" id="AGYR01000084">
    <property type="protein sequence ID" value="ENZ05125.1"/>
    <property type="molecule type" value="Genomic_DNA"/>
</dbReference>
<dbReference type="RefSeq" id="WP_002595157.1">
    <property type="nucleotide sequence ID" value="NZ_KB851005.1"/>
</dbReference>
<name>A0A0E2H203_9FIRM</name>
<evidence type="ECO:0000256" key="1">
    <source>
        <dbReference type="SAM" id="Phobius"/>
    </source>
</evidence>
<keyword evidence="1" id="KW-1133">Transmembrane helix</keyword>
<reference evidence="2 3" key="1">
    <citation type="submission" date="2013-01" db="EMBL/GenBank/DDBJ databases">
        <title>The Genome Sequence of Clostridium clostridioforme 90A8.</title>
        <authorList>
            <consortium name="The Broad Institute Genome Sequencing Platform"/>
            <person name="Earl A."/>
            <person name="Ward D."/>
            <person name="Feldgarden M."/>
            <person name="Gevers D."/>
            <person name="Courvalin P."/>
            <person name="Lambert T."/>
            <person name="Walker B."/>
            <person name="Young S.K."/>
            <person name="Zeng Q."/>
            <person name="Gargeya S."/>
            <person name="Fitzgerald M."/>
            <person name="Haas B."/>
            <person name="Abouelleil A."/>
            <person name="Alvarado L."/>
            <person name="Arachchi H.M."/>
            <person name="Berlin A.M."/>
            <person name="Chapman S.B."/>
            <person name="Dewar J."/>
            <person name="Goldberg J."/>
            <person name="Griggs A."/>
            <person name="Gujja S."/>
            <person name="Hansen M."/>
            <person name="Howarth C."/>
            <person name="Imamovic A."/>
            <person name="Larimer J."/>
            <person name="McCowan C."/>
            <person name="Murphy C."/>
            <person name="Neiman D."/>
            <person name="Pearson M."/>
            <person name="Priest M."/>
            <person name="Roberts A."/>
            <person name="Saif S."/>
            <person name="Shea T."/>
            <person name="Sisk P."/>
            <person name="Sykes S."/>
            <person name="Wortman J."/>
            <person name="Nusbaum C."/>
            <person name="Birren B."/>
        </authorList>
    </citation>
    <scope>NUCLEOTIDE SEQUENCE [LARGE SCALE GENOMIC DNA]</scope>
    <source>
        <strain evidence="2 3">90A8</strain>
    </source>
</reference>